<evidence type="ECO:0000313" key="9">
    <source>
        <dbReference type="Proteomes" id="UP000011668"/>
    </source>
</evidence>
<feature type="binding site" evidence="4">
    <location>
        <position position="495"/>
    </location>
    <ligand>
        <name>Zn(2+)</name>
        <dbReference type="ChEBI" id="CHEBI:29105"/>
    </ligand>
</feature>
<dbReference type="Proteomes" id="UP000011668">
    <property type="component" value="Unassembled WGS sequence"/>
</dbReference>
<dbReference type="OMA" id="WTQVRSD"/>
<comment type="similarity">
    <text evidence="1 5">Belongs to the neutral ceramidase family.</text>
</comment>
<dbReference type="AlphaFoldDB" id="L8WYX8"/>
<feature type="domain" description="Neutral/alkaline non-lysosomal ceramidase N-terminal" evidence="6">
    <location>
        <begin position="462"/>
        <end position="560"/>
    </location>
</feature>
<dbReference type="InterPro" id="IPR038445">
    <property type="entry name" value="NCDase_C_sf"/>
</dbReference>
<dbReference type="EC" id="3.5.1.23" evidence="5"/>
<comment type="catalytic activity">
    <reaction evidence="5">
        <text>an N-acylsphing-4-enine + H2O = sphing-4-enine + a fatty acid</text>
        <dbReference type="Rhea" id="RHEA:20856"/>
        <dbReference type="ChEBI" id="CHEBI:15377"/>
        <dbReference type="ChEBI" id="CHEBI:28868"/>
        <dbReference type="ChEBI" id="CHEBI:52639"/>
        <dbReference type="ChEBI" id="CHEBI:57756"/>
        <dbReference type="EC" id="3.5.1.23"/>
    </reaction>
</comment>
<dbReference type="GO" id="GO:0005576">
    <property type="term" value="C:extracellular region"/>
    <property type="evidence" value="ECO:0007669"/>
    <property type="project" value="TreeGrafter"/>
</dbReference>
<protein>
    <recommendedName>
        <fullName evidence="5">Neutral ceramidase</fullName>
        <ecNumber evidence="5">3.5.1.23</ecNumber>
    </recommendedName>
</protein>
<dbReference type="OrthoDB" id="191371at2759"/>
<keyword evidence="5" id="KW-0443">Lipid metabolism</keyword>
<dbReference type="InterPro" id="IPR031329">
    <property type="entry name" value="NEUT/ALK_ceramidase_N"/>
</dbReference>
<evidence type="ECO:0000256" key="4">
    <source>
        <dbReference type="PIRSR" id="PIRSR606823-2"/>
    </source>
</evidence>
<evidence type="ECO:0000256" key="1">
    <source>
        <dbReference type="ARBA" id="ARBA00009835"/>
    </source>
</evidence>
<dbReference type="EMBL" id="AFRT01000946">
    <property type="protein sequence ID" value="ELU42022.1"/>
    <property type="molecule type" value="Genomic_DNA"/>
</dbReference>
<dbReference type="GO" id="GO:0042759">
    <property type="term" value="P:long-chain fatty acid biosynthetic process"/>
    <property type="evidence" value="ECO:0007669"/>
    <property type="project" value="TreeGrafter"/>
</dbReference>
<dbReference type="Pfam" id="PF17048">
    <property type="entry name" value="Ceramidse_alk_C"/>
    <property type="match status" value="1"/>
</dbReference>
<evidence type="ECO:0000313" key="8">
    <source>
        <dbReference type="EMBL" id="ELU42022.1"/>
    </source>
</evidence>
<comment type="caution">
    <text evidence="8">The sequence shown here is derived from an EMBL/GenBank/DDBJ whole genome shotgun (WGS) entry which is preliminary data.</text>
</comment>
<dbReference type="Gene3D" id="2.60.40.2300">
    <property type="entry name" value="Neutral/alkaline non-lysosomal ceramidase, C-terminal domain"/>
    <property type="match status" value="2"/>
</dbReference>
<dbReference type="InterPro" id="IPR006823">
    <property type="entry name" value="Ceramidase_alk"/>
</dbReference>
<feature type="domain" description="Neutral/alkaline non-lysosomal ceramidase N-terminal" evidence="6">
    <location>
        <begin position="89"/>
        <end position="443"/>
    </location>
</feature>
<feature type="active site" description="Nucleophile" evidence="3">
    <location>
        <position position="339"/>
    </location>
</feature>
<dbReference type="STRING" id="983506.L8WYX8"/>
<dbReference type="PANTHER" id="PTHR12670:SF1">
    <property type="entry name" value="NEUTRAL CERAMIDASE"/>
    <property type="match status" value="1"/>
</dbReference>
<keyword evidence="4" id="KW-0479">Metal-binding</keyword>
<name>L8WYX8_THACA</name>
<evidence type="ECO:0000256" key="3">
    <source>
        <dbReference type="PIRSR" id="PIRSR606823-1"/>
    </source>
</evidence>
<dbReference type="GO" id="GO:0046872">
    <property type="term" value="F:metal ion binding"/>
    <property type="evidence" value="ECO:0007669"/>
    <property type="project" value="UniProtKB-KW"/>
</dbReference>
<dbReference type="GO" id="GO:0046514">
    <property type="term" value="P:ceramide catabolic process"/>
    <property type="evidence" value="ECO:0007669"/>
    <property type="project" value="InterPro"/>
</dbReference>
<dbReference type="GO" id="GO:0017040">
    <property type="term" value="F:N-acylsphingosine amidohydrolase activity"/>
    <property type="evidence" value="ECO:0007669"/>
    <property type="project" value="UniProtKB-UniRule"/>
</dbReference>
<evidence type="ECO:0000256" key="5">
    <source>
        <dbReference type="RuleBase" id="RU366019"/>
    </source>
</evidence>
<feature type="binding site" evidence="4">
    <location>
        <position position="295"/>
    </location>
    <ligand>
        <name>Zn(2+)</name>
        <dbReference type="ChEBI" id="CHEBI:29105"/>
    </ligand>
</feature>
<feature type="binding site" evidence="4">
    <location>
        <position position="536"/>
    </location>
    <ligand>
        <name>Zn(2+)</name>
        <dbReference type="ChEBI" id="CHEBI:29105"/>
    </ligand>
</feature>
<gene>
    <name evidence="8" type="ORF">AG1IA_03945</name>
</gene>
<reference evidence="8 9" key="1">
    <citation type="journal article" date="2013" name="Nat. Commun.">
        <title>The evolution and pathogenic mechanisms of the rice sheath blight pathogen.</title>
        <authorList>
            <person name="Zheng A."/>
            <person name="Lin R."/>
            <person name="Xu L."/>
            <person name="Qin P."/>
            <person name="Tang C."/>
            <person name="Ai P."/>
            <person name="Zhang D."/>
            <person name="Liu Y."/>
            <person name="Sun Z."/>
            <person name="Feng H."/>
            <person name="Wang Y."/>
            <person name="Chen Y."/>
            <person name="Liang X."/>
            <person name="Fu R."/>
            <person name="Li Q."/>
            <person name="Zhang J."/>
            <person name="Yu X."/>
            <person name="Xie Z."/>
            <person name="Ding L."/>
            <person name="Guan P."/>
            <person name="Tang J."/>
            <person name="Liang Y."/>
            <person name="Wang S."/>
            <person name="Deng Q."/>
            <person name="Li S."/>
            <person name="Zhu J."/>
            <person name="Wang L."/>
            <person name="Liu H."/>
            <person name="Li P."/>
        </authorList>
    </citation>
    <scope>NUCLEOTIDE SEQUENCE [LARGE SCALE GENOMIC DNA]</scope>
    <source>
        <strain evidence="9">AG-1 IA</strain>
    </source>
</reference>
<dbReference type="Pfam" id="PF04734">
    <property type="entry name" value="Ceramidase_alk"/>
    <property type="match status" value="2"/>
</dbReference>
<proteinExistence type="inferred from homology"/>
<feature type="domain" description="Neutral/alkaline non-lysosomal ceramidase C-terminal" evidence="7">
    <location>
        <begin position="566"/>
        <end position="666"/>
    </location>
</feature>
<dbReference type="HOGENOM" id="CLU_011300_0_1_1"/>
<keyword evidence="4" id="KW-0862">Zinc</keyword>
<evidence type="ECO:0000259" key="7">
    <source>
        <dbReference type="Pfam" id="PF17048"/>
    </source>
</evidence>
<comment type="cofactor">
    <cofactor evidence="4">
        <name>Zn(2+)</name>
        <dbReference type="ChEBI" id="CHEBI:29105"/>
    </cofactor>
    <text evidence="4">Binds 1 zinc ion per subunit.</text>
</comment>
<evidence type="ECO:0000259" key="6">
    <source>
        <dbReference type="Pfam" id="PF04734"/>
    </source>
</evidence>
<dbReference type="InterPro" id="IPR031331">
    <property type="entry name" value="NEUT/ALK_ceramidase_C"/>
</dbReference>
<keyword evidence="9" id="KW-1185">Reference proteome</keyword>
<evidence type="ECO:0000256" key="2">
    <source>
        <dbReference type="ARBA" id="ARBA00022801"/>
    </source>
</evidence>
<keyword evidence="5" id="KW-0746">Sphingolipid metabolism</keyword>
<sequence>MPIFSASAIGEGVVSHGQNVNVDSAHGVPAAAALFPAPLHHLSDWVNSLYSTIAITVKYLGSYLLLLTATLLGDGGGNFGVQSASAQQYLLGLGIGDVTGPIVETNMMGYAALSQTDTGLHMRQFSRAYIIATPGTNTAKDRILFVNSDLQSGDTAIRRGVLERLEQLYPGQWLYNEANFALVGTHSHAGVGGFLNNLLPQLTSLGFVKQTYDAIVNGTVLAIQRAHDSLALGTLSLGNTTILDTNINRSPFAYEANPAEERAKYKYDQDKELHLLKFKATNGTDRGFLSFFAVHGTSLYEGMAAYLYEAYAQPNVLPGKNTFIAGFVQGAPTNVGDTSPNTLGAYCESPGQPWDGQPCEYQRSTCGNRTQDCHGRGPGFRVSDFESNLIIGTNQFNGAKTLMGSTLPGVSGAVRSLHSYVNMSNYSFVLANGTTVATCPPAMVMDLEHSILLKETILHPSKTGYANTPYPWQPSIVDIQMFRIGQLVMLIFPGELTTMAGRRLREAVRAKLILNGVIGSNAYVVVAGPANTYAHYVTTREEYSIQRYEGASTIYGPCEHAWVYYVPFLADNVAGAPPAGPTPEDLTKKAISLQTGVVFDASPIGKSFGSVLTDVNTSAPYKRGQTVTTVFQGANPRVSRTNNLRLEGTFMTIDQLIGSTWTTVLKPASLMKLPSLRTIETTTPAGSYRITYNGNNKPLIGSIGSFTGTSSTFTISA</sequence>
<dbReference type="GO" id="GO:0016020">
    <property type="term" value="C:membrane"/>
    <property type="evidence" value="ECO:0007669"/>
    <property type="project" value="GOC"/>
</dbReference>
<accession>L8WYX8</accession>
<feature type="binding site" evidence="4">
    <location>
        <position position="186"/>
    </location>
    <ligand>
        <name>Zn(2+)</name>
        <dbReference type="ChEBI" id="CHEBI:29105"/>
    </ligand>
</feature>
<organism evidence="8 9">
    <name type="scientific">Thanatephorus cucumeris (strain AG1-IA)</name>
    <name type="common">Rice sheath blight fungus</name>
    <name type="synonym">Rhizoctonia solani</name>
    <dbReference type="NCBI Taxonomy" id="983506"/>
    <lineage>
        <taxon>Eukaryota</taxon>
        <taxon>Fungi</taxon>
        <taxon>Dikarya</taxon>
        <taxon>Basidiomycota</taxon>
        <taxon>Agaricomycotina</taxon>
        <taxon>Agaricomycetes</taxon>
        <taxon>Cantharellales</taxon>
        <taxon>Ceratobasidiaceae</taxon>
        <taxon>Rhizoctonia</taxon>
        <taxon>Rhizoctonia solani AG-1</taxon>
    </lineage>
</organism>
<dbReference type="GO" id="GO:0046512">
    <property type="term" value="P:sphingosine biosynthetic process"/>
    <property type="evidence" value="ECO:0007669"/>
    <property type="project" value="TreeGrafter"/>
</dbReference>
<dbReference type="PANTHER" id="PTHR12670">
    <property type="entry name" value="CERAMIDASE"/>
    <property type="match status" value="1"/>
</dbReference>
<keyword evidence="2 5" id="KW-0378">Hydrolase</keyword>